<dbReference type="InterPro" id="IPR036250">
    <property type="entry name" value="AcylCo_DH-like_C"/>
</dbReference>
<keyword evidence="8" id="KW-0276">Fatty acid metabolism</keyword>
<evidence type="ECO:0000256" key="11">
    <source>
        <dbReference type="ARBA" id="ARBA00023140"/>
    </source>
</evidence>
<keyword evidence="6 12" id="KW-0285">Flavoprotein</keyword>
<dbReference type="RefSeq" id="XP_033668487.1">
    <property type="nucleotide sequence ID" value="XM_033816780.1"/>
</dbReference>
<comment type="cofactor">
    <cofactor evidence="2">
        <name>FAD</name>
        <dbReference type="ChEBI" id="CHEBI:57692"/>
    </cofactor>
</comment>
<protein>
    <recommendedName>
        <fullName evidence="12">Acyl-coenzyme A oxidase</fullName>
    </recommendedName>
</protein>
<evidence type="ECO:0000256" key="13">
    <source>
        <dbReference type="PIRSR" id="PIRSR000168-1"/>
    </source>
</evidence>
<evidence type="ECO:0000256" key="4">
    <source>
        <dbReference type="ARBA" id="ARBA00004846"/>
    </source>
</evidence>
<dbReference type="Gene3D" id="2.40.110.10">
    <property type="entry name" value="Butyryl-CoA Dehydrogenase, subunit A, domain 2"/>
    <property type="match status" value="1"/>
</dbReference>
<evidence type="ECO:0000256" key="1">
    <source>
        <dbReference type="ARBA" id="ARBA00001201"/>
    </source>
</evidence>
<dbReference type="Gene3D" id="1.10.540.10">
    <property type="entry name" value="Acyl-CoA dehydrogenase/oxidase, N-terminal domain"/>
    <property type="match status" value="1"/>
</dbReference>
<dbReference type="PANTHER" id="PTHR10909:SF250">
    <property type="entry name" value="PEROXISOMAL ACYL-COENZYME A OXIDASE 1"/>
    <property type="match status" value="1"/>
</dbReference>
<reference evidence="18" key="1">
    <citation type="journal article" date="2020" name="Stud. Mycol.">
        <title>101 Dothideomycetes genomes: a test case for predicting lifestyles and emergence of pathogens.</title>
        <authorList>
            <person name="Haridas S."/>
            <person name="Albert R."/>
            <person name="Binder M."/>
            <person name="Bloem J."/>
            <person name="Labutti K."/>
            <person name="Salamov A."/>
            <person name="Andreopoulos B."/>
            <person name="Baker S."/>
            <person name="Barry K."/>
            <person name="Bills G."/>
            <person name="Bluhm B."/>
            <person name="Cannon C."/>
            <person name="Castanera R."/>
            <person name="Culley D."/>
            <person name="Daum C."/>
            <person name="Ezra D."/>
            <person name="Gonzalez J."/>
            <person name="Henrissat B."/>
            <person name="Kuo A."/>
            <person name="Liang C."/>
            <person name="Lipzen A."/>
            <person name="Lutzoni F."/>
            <person name="Magnuson J."/>
            <person name="Mondo S."/>
            <person name="Nolan M."/>
            <person name="Ohm R."/>
            <person name="Pangilinan J."/>
            <person name="Park H.-J."/>
            <person name="Ramirez L."/>
            <person name="Alfaro M."/>
            <person name="Sun H."/>
            <person name="Tritt A."/>
            <person name="Yoshinaga Y."/>
            <person name="Zwiers L.-H."/>
            <person name="Turgeon B."/>
            <person name="Goodwin S."/>
            <person name="Spatafora J."/>
            <person name="Crous P."/>
            <person name="Grigoriev I."/>
        </authorList>
    </citation>
    <scope>NUCLEOTIDE SEQUENCE</scope>
    <source>
        <strain evidence="18">ATCC 36951</strain>
    </source>
</reference>
<dbReference type="OrthoDB" id="538336at2759"/>
<evidence type="ECO:0000256" key="7">
    <source>
        <dbReference type="ARBA" id="ARBA00022827"/>
    </source>
</evidence>
<dbReference type="EMBL" id="ML993593">
    <property type="protein sequence ID" value="KAF2167598.1"/>
    <property type="molecule type" value="Genomic_DNA"/>
</dbReference>
<comment type="subcellular location">
    <subcellularLocation>
        <location evidence="3">Peroxisome</location>
    </subcellularLocation>
</comment>
<dbReference type="Gene3D" id="1.20.140.10">
    <property type="entry name" value="Butyryl-CoA Dehydrogenase, subunit A, domain 3"/>
    <property type="match status" value="2"/>
</dbReference>
<feature type="binding site" evidence="14">
    <location>
        <position position="168"/>
    </location>
    <ligand>
        <name>FAD</name>
        <dbReference type="ChEBI" id="CHEBI:57692"/>
    </ligand>
</feature>
<evidence type="ECO:0000256" key="12">
    <source>
        <dbReference type="PIRNR" id="PIRNR000168"/>
    </source>
</evidence>
<keyword evidence="11" id="KW-0576">Peroxisome</keyword>
<dbReference type="GO" id="GO:0003997">
    <property type="term" value="F:acyl-CoA oxidase activity"/>
    <property type="evidence" value="ECO:0007669"/>
    <property type="project" value="UniProtKB-EC"/>
</dbReference>
<dbReference type="Proteomes" id="UP000799537">
    <property type="component" value="Unassembled WGS sequence"/>
</dbReference>
<dbReference type="InterPro" id="IPR009100">
    <property type="entry name" value="AcylCoA_DH/oxidase_NM_dom_sf"/>
</dbReference>
<name>A0A6A6CN02_ZASCE</name>
<evidence type="ECO:0000256" key="6">
    <source>
        <dbReference type="ARBA" id="ARBA00022630"/>
    </source>
</evidence>
<evidence type="ECO:0000256" key="9">
    <source>
        <dbReference type="ARBA" id="ARBA00023002"/>
    </source>
</evidence>
<keyword evidence="7 12" id="KW-0274">FAD</keyword>
<proteinExistence type="inferred from homology"/>
<dbReference type="InterPro" id="IPR029320">
    <property type="entry name" value="Acyl-CoA_ox_N"/>
</dbReference>
<evidence type="ECO:0000256" key="8">
    <source>
        <dbReference type="ARBA" id="ARBA00022832"/>
    </source>
</evidence>
<dbReference type="SUPFAM" id="SSF47203">
    <property type="entry name" value="Acyl-CoA dehydrogenase C-terminal domain-like"/>
    <property type="match status" value="2"/>
</dbReference>
<dbReference type="GO" id="GO:0005777">
    <property type="term" value="C:peroxisome"/>
    <property type="evidence" value="ECO:0007669"/>
    <property type="project" value="UniProtKB-SubCell"/>
</dbReference>
<evidence type="ECO:0000256" key="10">
    <source>
        <dbReference type="ARBA" id="ARBA00023098"/>
    </source>
</evidence>
<dbReference type="GeneID" id="54570052"/>
<dbReference type="InterPro" id="IPR002655">
    <property type="entry name" value="Acyl-CoA_oxidase_C"/>
</dbReference>
<dbReference type="FunFam" id="1.20.140.10:FF:000013">
    <property type="entry name" value="Acyl-coenzyme A oxidase"/>
    <property type="match status" value="1"/>
</dbReference>
<keyword evidence="9" id="KW-0560">Oxidoreductase</keyword>
<accession>A0A6A6CN02</accession>
<feature type="domain" description="Acyl-CoA oxidase C-terminal" evidence="15">
    <location>
        <begin position="504"/>
        <end position="677"/>
    </location>
</feature>
<dbReference type="GO" id="GO:0055088">
    <property type="term" value="P:lipid homeostasis"/>
    <property type="evidence" value="ECO:0007669"/>
    <property type="project" value="TreeGrafter"/>
</dbReference>
<dbReference type="Pfam" id="PF14749">
    <property type="entry name" value="Acyl-CoA_ox_N"/>
    <property type="match status" value="1"/>
</dbReference>
<organism evidence="18 19">
    <name type="scientific">Zasmidium cellare ATCC 36951</name>
    <dbReference type="NCBI Taxonomy" id="1080233"/>
    <lineage>
        <taxon>Eukaryota</taxon>
        <taxon>Fungi</taxon>
        <taxon>Dikarya</taxon>
        <taxon>Ascomycota</taxon>
        <taxon>Pezizomycotina</taxon>
        <taxon>Dothideomycetes</taxon>
        <taxon>Dothideomycetidae</taxon>
        <taxon>Mycosphaerellales</taxon>
        <taxon>Mycosphaerellaceae</taxon>
        <taxon>Zasmidium</taxon>
    </lineage>
</organism>
<dbReference type="PANTHER" id="PTHR10909">
    <property type="entry name" value="ELECTRON TRANSPORT OXIDOREDUCTASE"/>
    <property type="match status" value="1"/>
</dbReference>
<comment type="pathway">
    <text evidence="4">Lipid metabolism; peroxisomal fatty acid beta-oxidation.</text>
</comment>
<evidence type="ECO:0000259" key="16">
    <source>
        <dbReference type="Pfam" id="PF14749"/>
    </source>
</evidence>
<dbReference type="Pfam" id="PF01756">
    <property type="entry name" value="ACOX"/>
    <property type="match status" value="1"/>
</dbReference>
<keyword evidence="10" id="KW-0443">Lipid metabolism</keyword>
<dbReference type="GO" id="GO:0071949">
    <property type="term" value="F:FAD binding"/>
    <property type="evidence" value="ECO:0007669"/>
    <property type="project" value="InterPro"/>
</dbReference>
<dbReference type="FunFam" id="1.20.140.10:FF:000015">
    <property type="entry name" value="Acyl-coenzyme A oxidase"/>
    <property type="match status" value="1"/>
</dbReference>
<dbReference type="InterPro" id="IPR012258">
    <property type="entry name" value="Acyl-CoA_oxidase"/>
</dbReference>
<dbReference type="InterPro" id="IPR046373">
    <property type="entry name" value="Acyl-CoA_Oxase/DH_mid-dom_sf"/>
</dbReference>
<evidence type="ECO:0000313" key="18">
    <source>
        <dbReference type="EMBL" id="KAF2167598.1"/>
    </source>
</evidence>
<feature type="domain" description="Acyl-CoA oxidase C-alpha1" evidence="17">
    <location>
        <begin position="298"/>
        <end position="463"/>
    </location>
</feature>
<dbReference type="GO" id="GO:0033540">
    <property type="term" value="P:fatty acid beta-oxidation using acyl-CoA oxidase"/>
    <property type="evidence" value="ECO:0007669"/>
    <property type="project" value="TreeGrafter"/>
</dbReference>
<dbReference type="InterPro" id="IPR055060">
    <property type="entry name" value="ACOX_C_alpha1"/>
</dbReference>
<evidence type="ECO:0000313" key="19">
    <source>
        <dbReference type="Proteomes" id="UP000799537"/>
    </source>
</evidence>
<sequence>MVLLKGLGRKYCHSADTVTVIDFTDGLKPASPDGATTIGTERTRSDIPVNALSEHLLTREYIERQKRILSFLEKDDLFNKKTQYSLSRPDRYRLGLARAKRAKQFAVKHGWDEDVYKMAEYLIDDVSPLHLHLHMFMNTIREQASDEQRAYWLPKIESWEVIGAYAQTELGHGSNTKEFIMHSPTLTASKWWNGTLGRTANHAVVMAQLKIPDRSNGKLRSFGLHPFIMQVRDFVTHQPPKTIIVGDIGPKMGYASMDNAYMLFDNHRIPHSAMLSRFSRLDLETNEYVKPPHQYVVYGSLTAGRVNIILQARIVLARAVTVAVRYVSIRRQFVNRDTPEAKLETAVLDYPTVQIRVLPLLATSFALHYTGKAMKQLFDRVRSSIEQSGDFAELADLHSTSLGLKSLCTTYATDGIETCRRAMGGHGFSAASGLVRLRNDYGSRPTVEGDNWMITQQVAQYLLKKMKTLEVGSGTASTTIDITLQRFLQASNKTPHFPVLDYDEAILAAFEWRSSYLVSKAYQAREVRGEAHTSLLVQFYRLSNAYSQSILVNNFHAIFTNTAGVSDKPPQGATEVLHDLFRLYALYTIEAEAKEFLQSGALSMDVLELLPGAIQSLMDRIRPHAVRLVDSWGIPDFLLDSALGRYDGKVYEDLFDRAHRQNPLNDHTFNNKWWSDEIELGSGDAGKILAKL</sequence>
<comment type="similarity">
    <text evidence="5 12">Belongs to the acyl-CoA oxidase family.</text>
</comment>
<evidence type="ECO:0000256" key="3">
    <source>
        <dbReference type="ARBA" id="ARBA00004275"/>
    </source>
</evidence>
<evidence type="ECO:0000256" key="14">
    <source>
        <dbReference type="PIRSR" id="PIRSR000168-2"/>
    </source>
</evidence>
<dbReference type="SUPFAM" id="SSF56645">
    <property type="entry name" value="Acyl-CoA dehydrogenase NM domain-like"/>
    <property type="match status" value="1"/>
</dbReference>
<evidence type="ECO:0000259" key="15">
    <source>
        <dbReference type="Pfam" id="PF01756"/>
    </source>
</evidence>
<feature type="domain" description="Acyl-coenzyme A oxidase N-terminal" evidence="16">
    <location>
        <begin position="49"/>
        <end position="162"/>
    </location>
</feature>
<feature type="active site" description="Proton acceptor" evidence="13">
    <location>
        <position position="448"/>
    </location>
</feature>
<feature type="binding site" evidence="14">
    <location>
        <position position="194"/>
    </location>
    <ligand>
        <name>FAD</name>
        <dbReference type="ChEBI" id="CHEBI:57692"/>
    </ligand>
</feature>
<dbReference type="Pfam" id="PF22924">
    <property type="entry name" value="ACOX_C_alpha1"/>
    <property type="match status" value="1"/>
</dbReference>
<evidence type="ECO:0000256" key="5">
    <source>
        <dbReference type="ARBA" id="ARBA00006288"/>
    </source>
</evidence>
<comment type="catalytic activity">
    <reaction evidence="1">
        <text>a 2,3-saturated acyl-CoA + O2 = a (2E)-enoyl-CoA + H2O2</text>
        <dbReference type="Rhea" id="RHEA:38959"/>
        <dbReference type="ChEBI" id="CHEBI:15379"/>
        <dbReference type="ChEBI" id="CHEBI:16240"/>
        <dbReference type="ChEBI" id="CHEBI:58856"/>
        <dbReference type="ChEBI" id="CHEBI:65111"/>
        <dbReference type="EC" id="1.3.3.6"/>
    </reaction>
</comment>
<evidence type="ECO:0000256" key="2">
    <source>
        <dbReference type="ARBA" id="ARBA00001974"/>
    </source>
</evidence>
<dbReference type="GO" id="GO:0005504">
    <property type="term" value="F:fatty acid binding"/>
    <property type="evidence" value="ECO:0007669"/>
    <property type="project" value="TreeGrafter"/>
</dbReference>
<evidence type="ECO:0000259" key="17">
    <source>
        <dbReference type="Pfam" id="PF22924"/>
    </source>
</evidence>
<keyword evidence="19" id="KW-1185">Reference proteome</keyword>
<dbReference type="PIRSF" id="PIRSF000168">
    <property type="entry name" value="Acyl-CoA_oxidase"/>
    <property type="match status" value="1"/>
</dbReference>
<dbReference type="AlphaFoldDB" id="A0A6A6CN02"/>
<dbReference type="InterPro" id="IPR037069">
    <property type="entry name" value="AcylCoA_DH/ox_N_sf"/>
</dbReference>
<gene>
    <name evidence="18" type="ORF">M409DRAFT_66087</name>
</gene>